<keyword evidence="2" id="KW-1185">Reference proteome</keyword>
<organism evidence="1 2">
    <name type="scientific">Mucilaginibacter aquariorum</name>
    <dbReference type="NCBI Taxonomy" id="2967225"/>
    <lineage>
        <taxon>Bacteria</taxon>
        <taxon>Pseudomonadati</taxon>
        <taxon>Bacteroidota</taxon>
        <taxon>Sphingobacteriia</taxon>
        <taxon>Sphingobacteriales</taxon>
        <taxon>Sphingobacteriaceae</taxon>
        <taxon>Mucilaginibacter</taxon>
    </lineage>
</organism>
<dbReference type="EMBL" id="JANHOH010000001">
    <property type="protein sequence ID" value="MCQ6957019.1"/>
    <property type="molecule type" value="Genomic_DNA"/>
</dbReference>
<dbReference type="InterPro" id="IPR032710">
    <property type="entry name" value="NTF2-like_dom_sf"/>
</dbReference>
<protein>
    <recommendedName>
        <fullName evidence="3">SnoaL-like domain-containing protein</fullName>
    </recommendedName>
</protein>
<evidence type="ECO:0000313" key="1">
    <source>
        <dbReference type="EMBL" id="MCQ6957019.1"/>
    </source>
</evidence>
<evidence type="ECO:0008006" key="3">
    <source>
        <dbReference type="Google" id="ProtNLM"/>
    </source>
</evidence>
<gene>
    <name evidence="1" type="ORF">NPE20_03585</name>
</gene>
<sequence length="141" mass="15428">MNITNNNAYSTITCDEDKLTLGNQFVLAFKDRDWDLLRSIITDDCTWVLPGKGELAGSSDGAERVIEKAKHFVKNLDLGSGHIHVCLNCVAMAIQNQAVSGVPDSIEHIATVNTMRDGKISCINSFFSDVSGMRNYFTALA</sequence>
<proteinExistence type="predicted"/>
<reference evidence="1 2" key="1">
    <citation type="submission" date="2022-07" db="EMBL/GenBank/DDBJ databases">
        <title>Mucilaginibacter sp. JC4.</title>
        <authorList>
            <person name="Le V."/>
            <person name="Ko S.-R."/>
            <person name="Ahn C.-Y."/>
            <person name="Oh H.-M."/>
        </authorList>
    </citation>
    <scope>NUCLEOTIDE SEQUENCE [LARGE SCALE GENOMIC DNA]</scope>
    <source>
        <strain evidence="1 2">JC4</strain>
    </source>
</reference>
<dbReference type="RefSeq" id="WP_256537230.1">
    <property type="nucleotide sequence ID" value="NZ_JANHOH010000001.1"/>
</dbReference>
<evidence type="ECO:0000313" key="2">
    <source>
        <dbReference type="Proteomes" id="UP001204376"/>
    </source>
</evidence>
<dbReference type="Gene3D" id="3.10.450.50">
    <property type="match status" value="1"/>
</dbReference>
<comment type="caution">
    <text evidence="1">The sequence shown here is derived from an EMBL/GenBank/DDBJ whole genome shotgun (WGS) entry which is preliminary data.</text>
</comment>
<name>A0ABT1SXE5_9SPHI</name>
<accession>A0ABT1SXE5</accession>
<dbReference type="SUPFAM" id="SSF54427">
    <property type="entry name" value="NTF2-like"/>
    <property type="match status" value="1"/>
</dbReference>
<dbReference type="Proteomes" id="UP001204376">
    <property type="component" value="Unassembled WGS sequence"/>
</dbReference>